<sequence>MKKKGLLGLIAFCGLLGLLMGKPQTVHGQTTAPQQVNKNFMVYYRAWRDKTMQGVNTSITDPNWLTMDDIPYGVNIVNVFSYVPKEQEELAKPYFDKLKGEYADNLHARGVKLVRGFDYSKLLQIEYAGDFPTDAEFDAYAQALIEELMTPWKLDGLDIDMESQPTAAQVKISDGVIKALSKYIGPKANNGTLFLYDSNASYMAPFENVVDLFDKDEGNYVVLFVQDDPTVADVVITNIDFSTIKTHTYEIDLVANDNAELDFTTTPRLVGQDADEMNLPDSYSGNPLQINFTSGEITAKAHDIDYGVQNYSQVGIPITGTVTSDNGTDALLEIQDHRRDKPAIQVLLSQVTSFSSGNQILHAQFRYDNDDQEAVISEQPISILTVATGQTVPSIPGKNLKLYIYNGAIDYGQYTTVLNWDIVQAPQKNHFWAGSGFLIHFKGRSKMKKTSNF</sequence>
<evidence type="ECO:0000256" key="1">
    <source>
        <dbReference type="ARBA" id="ARBA00009336"/>
    </source>
</evidence>
<organism evidence="9 10">
    <name type="scientific">Lapidilactobacillus gannanensis</name>
    <dbReference type="NCBI Taxonomy" id="2486002"/>
    <lineage>
        <taxon>Bacteria</taxon>
        <taxon>Bacillati</taxon>
        <taxon>Bacillota</taxon>
        <taxon>Bacilli</taxon>
        <taxon>Lactobacillales</taxon>
        <taxon>Lactobacillaceae</taxon>
        <taxon>Lapidilactobacillus</taxon>
    </lineage>
</organism>
<gene>
    <name evidence="9" type="ORF">ACFQ4R_02925</name>
</gene>
<dbReference type="InterPro" id="IPR057016">
    <property type="entry name" value="EndoS_F2-like_TIM-barrel"/>
</dbReference>
<evidence type="ECO:0000256" key="4">
    <source>
        <dbReference type="ARBA" id="ARBA00022801"/>
    </source>
</evidence>
<dbReference type="EMBL" id="JBHTOH010000017">
    <property type="protein sequence ID" value="MFD1410576.1"/>
    <property type="molecule type" value="Genomic_DNA"/>
</dbReference>
<dbReference type="Pfam" id="PF23916">
    <property type="entry name" value="TIM-barrel_EndoS"/>
    <property type="match status" value="1"/>
</dbReference>
<evidence type="ECO:0000256" key="3">
    <source>
        <dbReference type="ARBA" id="ARBA00022729"/>
    </source>
</evidence>
<dbReference type="Proteomes" id="UP001597191">
    <property type="component" value="Unassembled WGS sequence"/>
</dbReference>
<evidence type="ECO:0000256" key="2">
    <source>
        <dbReference type="ARBA" id="ARBA00012566"/>
    </source>
</evidence>
<name>A0ABW4BLB1_9LACO</name>
<keyword evidence="3 7" id="KW-0732">Signal</keyword>
<dbReference type="Gene3D" id="3.20.20.80">
    <property type="entry name" value="Glycosidases"/>
    <property type="match status" value="1"/>
</dbReference>
<accession>A0ABW4BLB1</accession>
<protein>
    <recommendedName>
        <fullName evidence="2">mannosyl-glycoprotein endo-beta-N-acetylglucosaminidase</fullName>
        <ecNumber evidence="2">3.2.1.96</ecNumber>
    </recommendedName>
</protein>
<feature type="signal peptide" evidence="7">
    <location>
        <begin position="1"/>
        <end position="28"/>
    </location>
</feature>
<dbReference type="EC" id="3.2.1.96" evidence="2"/>
<comment type="caution">
    <text evidence="9">The sequence shown here is derived from an EMBL/GenBank/DDBJ whole genome shotgun (WGS) entry which is preliminary data.</text>
</comment>
<keyword evidence="5" id="KW-0326">Glycosidase</keyword>
<evidence type="ECO:0000313" key="10">
    <source>
        <dbReference type="Proteomes" id="UP001597191"/>
    </source>
</evidence>
<reference evidence="10" key="1">
    <citation type="journal article" date="2019" name="Int. J. Syst. Evol. Microbiol.">
        <title>The Global Catalogue of Microorganisms (GCM) 10K type strain sequencing project: providing services to taxonomists for standard genome sequencing and annotation.</title>
        <authorList>
            <consortium name="The Broad Institute Genomics Platform"/>
            <consortium name="The Broad Institute Genome Sequencing Center for Infectious Disease"/>
            <person name="Wu L."/>
            <person name="Ma J."/>
        </authorList>
    </citation>
    <scope>NUCLEOTIDE SEQUENCE [LARGE SCALE GENOMIC DNA]</scope>
    <source>
        <strain evidence="10">CCM 8937</strain>
    </source>
</reference>
<comment type="similarity">
    <text evidence="1">Belongs to the glycosyl hydrolase 18 family.</text>
</comment>
<dbReference type="RefSeq" id="WP_125649844.1">
    <property type="nucleotide sequence ID" value="NZ_JBHTOH010000017.1"/>
</dbReference>
<keyword evidence="10" id="KW-1185">Reference proteome</keyword>
<comment type="catalytic activity">
    <reaction evidence="6">
        <text>an N(4)-(oligosaccharide-(1-&gt;3)-[oligosaccharide-(1-&gt;6)]-beta-D-Man-(1-&gt;4)-beta-D-GlcNAc-(1-&gt;4)-alpha-D-GlcNAc)-L-asparaginyl-[protein] + H2O = an oligosaccharide-(1-&gt;3)-[oligosaccharide-(1-&gt;6)]-beta-D-Man-(1-&gt;4)-D-GlcNAc + N(4)-(N-acetyl-beta-D-glucosaminyl)-L-asparaginyl-[protein]</text>
        <dbReference type="Rhea" id="RHEA:73067"/>
        <dbReference type="Rhea" id="RHEA-COMP:12603"/>
        <dbReference type="Rhea" id="RHEA-COMP:18176"/>
        <dbReference type="ChEBI" id="CHEBI:15377"/>
        <dbReference type="ChEBI" id="CHEBI:132248"/>
        <dbReference type="ChEBI" id="CHEBI:192714"/>
        <dbReference type="ChEBI" id="CHEBI:192715"/>
        <dbReference type="EC" id="3.2.1.96"/>
    </reaction>
</comment>
<evidence type="ECO:0000313" key="9">
    <source>
        <dbReference type="EMBL" id="MFD1410576.1"/>
    </source>
</evidence>
<dbReference type="InterPro" id="IPR017853">
    <property type="entry name" value="GH"/>
</dbReference>
<dbReference type="SUPFAM" id="SSF51445">
    <property type="entry name" value="(Trans)glycosidases"/>
    <property type="match status" value="1"/>
</dbReference>
<feature type="domain" description="Endo-beta-N-acetylglucosaminidase EndoS/F2-like TIM-barrel" evidence="8">
    <location>
        <begin position="42"/>
        <end position="214"/>
    </location>
</feature>
<evidence type="ECO:0000259" key="8">
    <source>
        <dbReference type="Pfam" id="PF23916"/>
    </source>
</evidence>
<proteinExistence type="inferred from homology"/>
<keyword evidence="4" id="KW-0378">Hydrolase</keyword>
<evidence type="ECO:0000256" key="7">
    <source>
        <dbReference type="SAM" id="SignalP"/>
    </source>
</evidence>
<evidence type="ECO:0000256" key="5">
    <source>
        <dbReference type="ARBA" id="ARBA00023295"/>
    </source>
</evidence>
<evidence type="ECO:0000256" key="6">
    <source>
        <dbReference type="ARBA" id="ARBA00034414"/>
    </source>
</evidence>
<feature type="chain" id="PRO_5046675938" description="mannosyl-glycoprotein endo-beta-N-acetylglucosaminidase" evidence="7">
    <location>
        <begin position="29"/>
        <end position="453"/>
    </location>
</feature>